<evidence type="ECO:0000256" key="2">
    <source>
        <dbReference type="SAM" id="MobiDB-lite"/>
    </source>
</evidence>
<feature type="compositionally biased region" description="Polar residues" evidence="2">
    <location>
        <begin position="290"/>
        <end position="319"/>
    </location>
</feature>
<dbReference type="SUPFAM" id="SSF140459">
    <property type="entry name" value="PE/PPE dimer-like"/>
    <property type="match status" value="1"/>
</dbReference>
<proteinExistence type="inferred from homology"/>
<evidence type="ECO:0000259" key="3">
    <source>
        <dbReference type="Pfam" id="PF00823"/>
    </source>
</evidence>
<dbReference type="RefSeq" id="WP_209885178.1">
    <property type="nucleotide sequence ID" value="NZ_JAGGMR010000001.1"/>
</dbReference>
<evidence type="ECO:0000256" key="1">
    <source>
        <dbReference type="ARBA" id="ARBA00010652"/>
    </source>
</evidence>
<dbReference type="InterPro" id="IPR000030">
    <property type="entry name" value="PPE_dom"/>
</dbReference>
<comment type="similarity">
    <text evidence="1">Belongs to the mycobacterial PPE family.</text>
</comment>
<sequence length="359" mass="34994">MTAGITGVFWLPRMAEANSIALNAGAHAVPISAASSAWGALSGVWLEATATVSRVVAELGVGMQGVNGMSAIGKLAGFTGWAEQQSVMAAALSAKTAANAAAYTVASLAMPSLPEIVALNTARAASHTTGGALRGDAEALEAAKAAMDLRAALTMETYEAATTAQVTTPGEFSDPPHIAEGAGAADPVGMALSAVSAAVQNAGGAVTQVANVAGSVASTAVGTGANLAGAAVSAVTAPAAAGTAMVAPAATAVATPAAAVTVASTVGASTVQLPAGWGTPSTMGGAGFTSMPSSSGMRMETTATRPASTLNSPLVPNRTTNDEDEEHERKAAVDLQDDQFTDGRFIADGVIGAGTGQNK</sequence>
<dbReference type="EMBL" id="JAGGMR010000001">
    <property type="protein sequence ID" value="MBP2188139.1"/>
    <property type="molecule type" value="Genomic_DNA"/>
</dbReference>
<gene>
    <name evidence="4" type="ORF">BJ987_001040</name>
</gene>
<dbReference type="InterPro" id="IPR038332">
    <property type="entry name" value="PPE_sf"/>
</dbReference>
<name>A0ABS4QAN4_9NOCA</name>
<dbReference type="Proteomes" id="UP001519325">
    <property type="component" value="Unassembled WGS sequence"/>
</dbReference>
<feature type="domain" description="PPE" evidence="3">
    <location>
        <begin position="10"/>
        <end position="167"/>
    </location>
</feature>
<feature type="region of interest" description="Disordered" evidence="2">
    <location>
        <begin position="275"/>
        <end position="338"/>
    </location>
</feature>
<organism evidence="4 5">
    <name type="scientific">Nocardia goodfellowii</name>
    <dbReference type="NCBI Taxonomy" id="882446"/>
    <lineage>
        <taxon>Bacteria</taxon>
        <taxon>Bacillati</taxon>
        <taxon>Actinomycetota</taxon>
        <taxon>Actinomycetes</taxon>
        <taxon>Mycobacteriales</taxon>
        <taxon>Nocardiaceae</taxon>
        <taxon>Nocardia</taxon>
    </lineage>
</organism>
<dbReference type="Gene3D" id="1.20.1260.20">
    <property type="entry name" value="PPE superfamily"/>
    <property type="match status" value="1"/>
</dbReference>
<keyword evidence="5" id="KW-1185">Reference proteome</keyword>
<evidence type="ECO:0000313" key="5">
    <source>
        <dbReference type="Proteomes" id="UP001519325"/>
    </source>
</evidence>
<evidence type="ECO:0000313" key="4">
    <source>
        <dbReference type="EMBL" id="MBP2188139.1"/>
    </source>
</evidence>
<accession>A0ABS4QAN4</accession>
<dbReference type="Pfam" id="PF00823">
    <property type="entry name" value="PPE"/>
    <property type="match status" value="1"/>
</dbReference>
<protein>
    <recommendedName>
        <fullName evidence="3">PPE domain-containing protein</fullName>
    </recommendedName>
</protein>
<reference evidence="4 5" key="1">
    <citation type="submission" date="2021-03" db="EMBL/GenBank/DDBJ databases">
        <title>Sequencing the genomes of 1000 actinobacteria strains.</title>
        <authorList>
            <person name="Klenk H.-P."/>
        </authorList>
    </citation>
    <scope>NUCLEOTIDE SEQUENCE [LARGE SCALE GENOMIC DNA]</scope>
    <source>
        <strain evidence="4 5">DSM 45516</strain>
    </source>
</reference>
<comment type="caution">
    <text evidence="4">The sequence shown here is derived from an EMBL/GenBank/DDBJ whole genome shotgun (WGS) entry which is preliminary data.</text>
</comment>